<evidence type="ECO:0000313" key="1">
    <source>
        <dbReference type="EMBL" id="KAK9861950.1"/>
    </source>
</evidence>
<gene>
    <name evidence="1" type="ORF">WJX84_005506</name>
</gene>
<organism evidence="1 2">
    <name type="scientific">Apatococcus fuscideae</name>
    <dbReference type="NCBI Taxonomy" id="2026836"/>
    <lineage>
        <taxon>Eukaryota</taxon>
        <taxon>Viridiplantae</taxon>
        <taxon>Chlorophyta</taxon>
        <taxon>core chlorophytes</taxon>
        <taxon>Trebouxiophyceae</taxon>
        <taxon>Chlorellales</taxon>
        <taxon>Chlorellaceae</taxon>
        <taxon>Apatococcus</taxon>
    </lineage>
</organism>
<keyword evidence="2" id="KW-1185">Reference proteome</keyword>
<dbReference type="EMBL" id="JALJOV010000676">
    <property type="protein sequence ID" value="KAK9861950.1"/>
    <property type="molecule type" value="Genomic_DNA"/>
</dbReference>
<sequence length="221" mass="25004">MPVNPFPLSNLLEPLRHLVLPSLQPSILAQKRGVCKELQHVVDEGTVDALLRQHATTMGNLRKGEPASQWICLPAAYKSPQTSCYKEAQYFQTVQTWEDWDLRPEIGNGVIQWMHPYTLRQLGPFQLGLHGSDSGEPLWKIENFSGKSEALFISGELAVITPEQHSDTPGNFTHWRTSIRHIENDWSRVSDLTMVPRGRVIVACVRDYLPGPAMARTVKQR</sequence>
<accession>A0AAW1SZK4</accession>
<proteinExistence type="predicted"/>
<evidence type="ECO:0000313" key="2">
    <source>
        <dbReference type="Proteomes" id="UP001485043"/>
    </source>
</evidence>
<name>A0AAW1SZK4_9CHLO</name>
<reference evidence="1 2" key="1">
    <citation type="journal article" date="2024" name="Nat. Commun.">
        <title>Phylogenomics reveals the evolutionary origins of lichenization in chlorophyte algae.</title>
        <authorList>
            <person name="Puginier C."/>
            <person name="Libourel C."/>
            <person name="Otte J."/>
            <person name="Skaloud P."/>
            <person name="Haon M."/>
            <person name="Grisel S."/>
            <person name="Petersen M."/>
            <person name="Berrin J.G."/>
            <person name="Delaux P.M."/>
            <person name="Dal Grande F."/>
            <person name="Keller J."/>
        </authorList>
    </citation>
    <scope>NUCLEOTIDE SEQUENCE [LARGE SCALE GENOMIC DNA]</scope>
    <source>
        <strain evidence="1 2">SAG 2523</strain>
    </source>
</reference>
<protein>
    <submittedName>
        <fullName evidence="1">Uncharacterized protein</fullName>
    </submittedName>
</protein>
<dbReference type="AlphaFoldDB" id="A0AAW1SZK4"/>
<dbReference type="Proteomes" id="UP001485043">
    <property type="component" value="Unassembled WGS sequence"/>
</dbReference>
<comment type="caution">
    <text evidence="1">The sequence shown here is derived from an EMBL/GenBank/DDBJ whole genome shotgun (WGS) entry which is preliminary data.</text>
</comment>